<keyword evidence="3" id="KW-1185">Reference proteome</keyword>
<feature type="region of interest" description="Disordered" evidence="1">
    <location>
        <begin position="42"/>
        <end position="83"/>
    </location>
</feature>
<evidence type="ECO:0000256" key="1">
    <source>
        <dbReference type="SAM" id="MobiDB-lite"/>
    </source>
</evidence>
<reference evidence="2 3" key="1">
    <citation type="submission" date="2021-04" db="EMBL/GenBank/DDBJ databases">
        <authorList>
            <person name="Bliznina A."/>
        </authorList>
    </citation>
    <scope>NUCLEOTIDE SEQUENCE [LARGE SCALE GENOMIC DNA]</scope>
</reference>
<sequence>MKIFIPLLAFSLSEPIHKIEKRQASNFLSACADMPGAEETCREENAHYAPTGDSGSSGGDIYGLAYTSNNDNSDGNLYDDSWQTEDDFDARQYEDLMMESHE</sequence>
<feature type="compositionally biased region" description="Polar residues" evidence="1">
    <location>
        <begin position="66"/>
        <end position="75"/>
    </location>
</feature>
<gene>
    <name evidence="2" type="ORF">OKIOD_LOCUS10093</name>
</gene>
<proteinExistence type="predicted"/>
<accession>A0ABN7SP94</accession>
<name>A0ABN7SP94_OIKDI</name>
<protein>
    <submittedName>
        <fullName evidence="2">Oidioi.mRNA.OKI2018_I69.chr1.g1328.t1.cds</fullName>
    </submittedName>
</protein>
<dbReference type="Proteomes" id="UP001158576">
    <property type="component" value="Chromosome 1"/>
</dbReference>
<evidence type="ECO:0000313" key="2">
    <source>
        <dbReference type="EMBL" id="CAG5104552.1"/>
    </source>
</evidence>
<evidence type="ECO:0000313" key="3">
    <source>
        <dbReference type="Proteomes" id="UP001158576"/>
    </source>
</evidence>
<dbReference type="EMBL" id="OU015566">
    <property type="protein sequence ID" value="CAG5104552.1"/>
    <property type="molecule type" value="Genomic_DNA"/>
</dbReference>
<organism evidence="2 3">
    <name type="scientific">Oikopleura dioica</name>
    <name type="common">Tunicate</name>
    <dbReference type="NCBI Taxonomy" id="34765"/>
    <lineage>
        <taxon>Eukaryota</taxon>
        <taxon>Metazoa</taxon>
        <taxon>Chordata</taxon>
        <taxon>Tunicata</taxon>
        <taxon>Appendicularia</taxon>
        <taxon>Copelata</taxon>
        <taxon>Oikopleuridae</taxon>
        <taxon>Oikopleura</taxon>
    </lineage>
</organism>